<dbReference type="Proteomes" id="UP000287352">
    <property type="component" value="Unassembled WGS sequence"/>
</dbReference>
<organism evidence="1 2">
    <name type="scientific">Tengunoibacter tsumagoiensis</name>
    <dbReference type="NCBI Taxonomy" id="2014871"/>
    <lineage>
        <taxon>Bacteria</taxon>
        <taxon>Bacillati</taxon>
        <taxon>Chloroflexota</taxon>
        <taxon>Ktedonobacteria</taxon>
        <taxon>Ktedonobacterales</taxon>
        <taxon>Dictyobacteraceae</taxon>
        <taxon>Tengunoibacter</taxon>
    </lineage>
</organism>
<accession>A0A401ZV02</accession>
<keyword evidence="2" id="KW-1185">Reference proteome</keyword>
<protein>
    <submittedName>
        <fullName evidence="1">Uncharacterized protein</fullName>
    </submittedName>
</protein>
<dbReference type="AlphaFoldDB" id="A0A401ZV02"/>
<dbReference type="EMBL" id="BIFR01000001">
    <property type="protein sequence ID" value="GCE10739.1"/>
    <property type="molecule type" value="Genomic_DNA"/>
</dbReference>
<proteinExistence type="predicted"/>
<evidence type="ECO:0000313" key="1">
    <source>
        <dbReference type="EMBL" id="GCE10739.1"/>
    </source>
</evidence>
<sequence length="64" mass="7223">MLVVKSEDDWLKSSHFLRLRDLPEFHAHVDSNAINPSSRCTTLGKGHQTCKSGPSTILQYIARE</sequence>
<comment type="caution">
    <text evidence="1">The sequence shown here is derived from an EMBL/GenBank/DDBJ whole genome shotgun (WGS) entry which is preliminary data.</text>
</comment>
<evidence type="ECO:0000313" key="2">
    <source>
        <dbReference type="Proteomes" id="UP000287352"/>
    </source>
</evidence>
<gene>
    <name evidence="1" type="ORF">KTT_05980</name>
</gene>
<reference evidence="2" key="1">
    <citation type="submission" date="2018-12" db="EMBL/GenBank/DDBJ databases">
        <title>Tengunoibacter tsumagoiensis gen. nov., sp. nov., Dictyobacter kobayashii sp. nov., D. alpinus sp. nov., and D. joshuensis sp. nov. and description of Dictyobacteraceae fam. nov. within the order Ktedonobacterales isolated from Tengu-no-mugimeshi.</title>
        <authorList>
            <person name="Wang C.M."/>
            <person name="Zheng Y."/>
            <person name="Sakai Y."/>
            <person name="Toyoda A."/>
            <person name="Minakuchi Y."/>
            <person name="Abe K."/>
            <person name="Yokota A."/>
            <person name="Yabe S."/>
        </authorList>
    </citation>
    <scope>NUCLEOTIDE SEQUENCE [LARGE SCALE GENOMIC DNA]</scope>
    <source>
        <strain evidence="2">Uno3</strain>
    </source>
</reference>
<name>A0A401ZV02_9CHLR</name>